<dbReference type="Gene3D" id="3.40.50.2000">
    <property type="entry name" value="Glycogen Phosphorylase B"/>
    <property type="match status" value="2"/>
</dbReference>
<reference evidence="1" key="1">
    <citation type="journal article" date="2023" name="Science">
        <title>Elucidation of the pathway for biosynthesis of saponin adjuvants from the soapbark tree.</title>
        <authorList>
            <person name="Reed J."/>
            <person name="Orme A."/>
            <person name="El-Demerdash A."/>
            <person name="Owen C."/>
            <person name="Martin L.B.B."/>
            <person name="Misra R.C."/>
            <person name="Kikuchi S."/>
            <person name="Rejzek M."/>
            <person name="Martin A.C."/>
            <person name="Harkess A."/>
            <person name="Leebens-Mack J."/>
            <person name="Louveau T."/>
            <person name="Stephenson M.J."/>
            <person name="Osbourn A."/>
        </authorList>
    </citation>
    <scope>NUCLEOTIDE SEQUENCE</scope>
    <source>
        <strain evidence="1">S10</strain>
    </source>
</reference>
<dbReference type="Proteomes" id="UP001163823">
    <property type="component" value="Chromosome 7"/>
</dbReference>
<protein>
    <submittedName>
        <fullName evidence="1">Glycosyltransferase</fullName>
    </submittedName>
</protein>
<evidence type="ECO:0000313" key="1">
    <source>
        <dbReference type="EMBL" id="KAJ7961082.1"/>
    </source>
</evidence>
<dbReference type="AlphaFoldDB" id="A0AAD7LND2"/>
<comment type="caution">
    <text evidence="1">The sequence shown here is derived from an EMBL/GenBank/DDBJ whole genome shotgun (WGS) entry which is preliminary data.</text>
</comment>
<accession>A0AAD7LND2</accession>
<gene>
    <name evidence="1" type="ORF">O6P43_016472</name>
</gene>
<proteinExistence type="predicted"/>
<organism evidence="1 2">
    <name type="scientific">Quillaja saponaria</name>
    <name type="common">Soap bark tree</name>
    <dbReference type="NCBI Taxonomy" id="32244"/>
    <lineage>
        <taxon>Eukaryota</taxon>
        <taxon>Viridiplantae</taxon>
        <taxon>Streptophyta</taxon>
        <taxon>Embryophyta</taxon>
        <taxon>Tracheophyta</taxon>
        <taxon>Spermatophyta</taxon>
        <taxon>Magnoliopsida</taxon>
        <taxon>eudicotyledons</taxon>
        <taxon>Gunneridae</taxon>
        <taxon>Pentapetalae</taxon>
        <taxon>rosids</taxon>
        <taxon>fabids</taxon>
        <taxon>Fabales</taxon>
        <taxon>Quillajaceae</taxon>
        <taxon>Quillaja</taxon>
    </lineage>
</organism>
<sequence length="76" mass="8485">MLFSVAKSLVSRDKIENAVRRIMDGGDEALEIRRRARELGEKARKAASIGGSSDNNLTAAIEDLKRLREDRSKLKT</sequence>
<dbReference type="EMBL" id="JARAOO010000007">
    <property type="protein sequence ID" value="KAJ7961082.1"/>
    <property type="molecule type" value="Genomic_DNA"/>
</dbReference>
<dbReference type="SUPFAM" id="SSF53756">
    <property type="entry name" value="UDP-Glycosyltransferase/glycogen phosphorylase"/>
    <property type="match status" value="1"/>
</dbReference>
<name>A0AAD7LND2_QUISA</name>
<keyword evidence="2" id="KW-1185">Reference proteome</keyword>
<dbReference type="KEGG" id="qsa:O6P43_016472"/>
<evidence type="ECO:0000313" key="2">
    <source>
        <dbReference type="Proteomes" id="UP001163823"/>
    </source>
</evidence>